<name>A0A2Z2MRA7_9EURY</name>
<dbReference type="Proteomes" id="UP000250125">
    <property type="component" value="Chromosome"/>
</dbReference>
<dbReference type="EMBL" id="CP015103">
    <property type="protein sequence ID" value="ASJ09217.1"/>
    <property type="molecule type" value="Genomic_DNA"/>
</dbReference>
<feature type="transmembrane region" description="Helical" evidence="1">
    <location>
        <begin position="77"/>
        <end position="100"/>
    </location>
</feature>
<sequence>MGWIWSPHEGRGVRCLDATHALLLAEASIVMAADAIAAILIFGIYLRNRRKSALTFSLAWIFDLFLVLSTLQQNQMIQMLGLVSLSVFSGLIFYGSVKFLEEESLSVQHRILSLFGVMPVAFMVYILGVYFYTGDPLWTATSATALGISGVFVVAGGILLMEVEEIYKSAVKYLYIGVILFGIHLVPAALFGKNEWYMPIGFTASTILIIFMVWAMVKLTSSERFQPPRNGSVQKKMDIKPGVMVIHPEDYRKIREKLRDMPVLAFVRNVSDVPEKWEAYFVTTIPFQGGFKNTINPTNLAKMTELSYQYLESFAQSGKQGVIVIDCFEYLTVYNQWESLMKFLSKLRDFVMMNRGTLIVVVEKDSLEPRKYSQLRKLLE</sequence>
<feature type="transmembrane region" description="Helical" evidence="1">
    <location>
        <begin position="196"/>
        <end position="217"/>
    </location>
</feature>
<dbReference type="KEGG" id="tsl:A3L11_08235"/>
<evidence type="ECO:0000313" key="4">
    <source>
        <dbReference type="Proteomes" id="UP000250125"/>
    </source>
</evidence>
<feature type="transmembrane region" description="Helical" evidence="1">
    <location>
        <begin position="138"/>
        <end position="161"/>
    </location>
</feature>
<protein>
    <recommendedName>
        <fullName evidence="2">DUF835 domain-containing protein</fullName>
    </recommendedName>
</protein>
<feature type="transmembrane region" description="Helical" evidence="1">
    <location>
        <begin position="173"/>
        <end position="190"/>
    </location>
</feature>
<feature type="transmembrane region" description="Helical" evidence="1">
    <location>
        <begin position="112"/>
        <end position="132"/>
    </location>
</feature>
<feature type="transmembrane region" description="Helical" evidence="1">
    <location>
        <begin position="20"/>
        <end position="46"/>
    </location>
</feature>
<organism evidence="3 4">
    <name type="scientific">Thermococcus siculi</name>
    <dbReference type="NCBI Taxonomy" id="72803"/>
    <lineage>
        <taxon>Archaea</taxon>
        <taxon>Methanobacteriati</taxon>
        <taxon>Methanobacteriota</taxon>
        <taxon>Thermococci</taxon>
        <taxon>Thermococcales</taxon>
        <taxon>Thermococcaceae</taxon>
        <taxon>Thermococcus</taxon>
    </lineage>
</organism>
<reference evidence="3 4" key="1">
    <citation type="submission" date="2016-04" db="EMBL/GenBank/DDBJ databases">
        <title>Complete genome sequence of Thermococcus siculi type strain RG-20.</title>
        <authorList>
            <person name="Oger P.M."/>
        </authorList>
    </citation>
    <scope>NUCLEOTIDE SEQUENCE [LARGE SCALE GENOMIC DNA]</scope>
    <source>
        <strain evidence="3 4">RG-20</strain>
    </source>
</reference>
<feature type="domain" description="DUF835" evidence="2">
    <location>
        <begin position="249"/>
        <end position="378"/>
    </location>
</feature>
<evidence type="ECO:0000259" key="2">
    <source>
        <dbReference type="Pfam" id="PF05763"/>
    </source>
</evidence>
<keyword evidence="4" id="KW-1185">Reference proteome</keyword>
<dbReference type="AlphaFoldDB" id="A0A2Z2MRA7"/>
<dbReference type="PANTHER" id="PTHR33531:SF7">
    <property type="entry name" value="HYPOTHETICAL MEMBRANE PROTEIN, CONSERVED"/>
    <property type="match status" value="1"/>
</dbReference>
<gene>
    <name evidence="3" type="ORF">A3L11_08235</name>
</gene>
<keyword evidence="1" id="KW-0812">Transmembrane</keyword>
<dbReference type="Pfam" id="PF05763">
    <property type="entry name" value="DUF835"/>
    <property type="match status" value="1"/>
</dbReference>
<dbReference type="PANTHER" id="PTHR33531">
    <property type="entry name" value="RUBRERYTHRIN SUBFAMILY"/>
    <property type="match status" value="1"/>
</dbReference>
<keyword evidence="1" id="KW-1133">Transmembrane helix</keyword>
<evidence type="ECO:0000313" key="3">
    <source>
        <dbReference type="EMBL" id="ASJ09217.1"/>
    </source>
</evidence>
<proteinExistence type="predicted"/>
<dbReference type="InterPro" id="IPR008553">
    <property type="entry name" value="DUF835"/>
</dbReference>
<feature type="transmembrane region" description="Helical" evidence="1">
    <location>
        <begin position="53"/>
        <end position="71"/>
    </location>
</feature>
<keyword evidence="1" id="KW-0472">Membrane</keyword>
<evidence type="ECO:0000256" key="1">
    <source>
        <dbReference type="SAM" id="Phobius"/>
    </source>
</evidence>
<accession>A0A2Z2MRA7</accession>